<evidence type="ECO:0000256" key="1">
    <source>
        <dbReference type="SAM" id="MobiDB-lite"/>
    </source>
</evidence>
<accession>A0ABQ9GPS0</accession>
<organism evidence="2 3">
    <name type="scientific">Dryococelus australis</name>
    <dbReference type="NCBI Taxonomy" id="614101"/>
    <lineage>
        <taxon>Eukaryota</taxon>
        <taxon>Metazoa</taxon>
        <taxon>Ecdysozoa</taxon>
        <taxon>Arthropoda</taxon>
        <taxon>Hexapoda</taxon>
        <taxon>Insecta</taxon>
        <taxon>Pterygota</taxon>
        <taxon>Neoptera</taxon>
        <taxon>Polyneoptera</taxon>
        <taxon>Phasmatodea</taxon>
        <taxon>Verophasmatodea</taxon>
        <taxon>Anareolatae</taxon>
        <taxon>Phasmatidae</taxon>
        <taxon>Eurycanthinae</taxon>
        <taxon>Dryococelus</taxon>
    </lineage>
</organism>
<comment type="caution">
    <text evidence="2">The sequence shown here is derived from an EMBL/GenBank/DDBJ whole genome shotgun (WGS) entry which is preliminary data.</text>
</comment>
<dbReference type="EMBL" id="JARBHB010000010">
    <property type="protein sequence ID" value="KAJ8874024.1"/>
    <property type="molecule type" value="Genomic_DNA"/>
</dbReference>
<gene>
    <name evidence="2" type="ORF">PR048_024864</name>
</gene>
<evidence type="ECO:0000313" key="2">
    <source>
        <dbReference type="EMBL" id="KAJ8874024.1"/>
    </source>
</evidence>
<feature type="compositionally biased region" description="Basic and acidic residues" evidence="1">
    <location>
        <begin position="91"/>
        <end position="102"/>
    </location>
</feature>
<reference evidence="2 3" key="1">
    <citation type="submission" date="2023-02" db="EMBL/GenBank/DDBJ databases">
        <title>LHISI_Scaffold_Assembly.</title>
        <authorList>
            <person name="Stuart O.P."/>
            <person name="Cleave R."/>
            <person name="Magrath M.J.L."/>
            <person name="Mikheyev A.S."/>
        </authorList>
    </citation>
    <scope>NUCLEOTIDE SEQUENCE [LARGE SCALE GENOMIC DNA]</scope>
    <source>
        <strain evidence="2">Daus_M_001</strain>
        <tissue evidence="2">Leg muscle</tissue>
    </source>
</reference>
<dbReference type="Proteomes" id="UP001159363">
    <property type="component" value="Chromosome 9"/>
</dbReference>
<protein>
    <submittedName>
        <fullName evidence="2">Uncharacterized protein</fullName>
    </submittedName>
</protein>
<feature type="region of interest" description="Disordered" evidence="1">
    <location>
        <begin position="363"/>
        <end position="389"/>
    </location>
</feature>
<proteinExistence type="predicted"/>
<keyword evidence="3" id="KW-1185">Reference proteome</keyword>
<evidence type="ECO:0000313" key="3">
    <source>
        <dbReference type="Proteomes" id="UP001159363"/>
    </source>
</evidence>
<name>A0ABQ9GPS0_9NEOP</name>
<sequence>MAPRSVSPAAGVRPSLCCEDANNARRWRRVSDATRRIATPLYCENRFTQRVHGYKDDYCRSWLSIEAPGVTVMEGVSEEIWTALNSEVSRADEGGEIPEKTRRPAASSGTIPTCEIPGLTRPGIELGSPWWEASRLTAQPYGDGDHSTLKAVEARLGRFVWLIQQRLQARSHKAKMSSGERCSDRGHATDPPRPIHLPCHGGLPILSPTASFHLIAASSPTNRIRLERASKKQSSDAHKTPYDRVKRCREHKKYIKASERVNVDVFTQNKRPCPQHSETQFFSNSSAQFLPKVLSGVQCCTHSAHAAGTSVARAKPGYKLNVLRPLTRKRRCTHDTRAVPPTALLRYKWPMCTLASGAKHSLPRRRYPHAAGPPECTAPRSSESHRGAW</sequence>
<feature type="region of interest" description="Disordered" evidence="1">
    <location>
        <begin position="91"/>
        <end position="114"/>
    </location>
</feature>